<gene>
    <name evidence="7" type="ORF">CTOB1V02_LOCUS4237</name>
</gene>
<dbReference type="SUPFAM" id="SSF57535">
    <property type="entry name" value="Complement control module/SCR domain"/>
    <property type="match status" value="4"/>
</dbReference>
<dbReference type="Pfam" id="PF00084">
    <property type="entry name" value="Sushi"/>
    <property type="match status" value="3"/>
</dbReference>
<keyword evidence="2" id="KW-0677">Repeat</keyword>
<feature type="non-terminal residue" evidence="7">
    <location>
        <position position="1"/>
    </location>
</feature>
<feature type="non-terminal residue" evidence="7">
    <location>
        <position position="337"/>
    </location>
</feature>
<dbReference type="AlphaFoldDB" id="A0A7R8ZNY8"/>
<dbReference type="InterPro" id="IPR050350">
    <property type="entry name" value="Compl-Cell_Adhes-Reg"/>
</dbReference>
<comment type="caution">
    <text evidence="5">Lacks conserved residue(s) required for the propagation of feature annotation.</text>
</comment>
<dbReference type="Gene3D" id="2.10.70.10">
    <property type="entry name" value="Complement Module, domain 1"/>
    <property type="match status" value="4"/>
</dbReference>
<keyword evidence="3 5" id="KW-1015">Disulfide bond</keyword>
<dbReference type="InterPro" id="IPR000436">
    <property type="entry name" value="Sushi_SCR_CCP_dom"/>
</dbReference>
<accession>A0A7R8ZNY8</accession>
<proteinExistence type="predicted"/>
<keyword evidence="1 5" id="KW-0768">Sushi</keyword>
<dbReference type="InterPro" id="IPR035976">
    <property type="entry name" value="Sushi/SCR/CCP_sf"/>
</dbReference>
<evidence type="ECO:0000313" key="7">
    <source>
        <dbReference type="EMBL" id="CAD7226316.1"/>
    </source>
</evidence>
<feature type="compositionally biased region" description="Basic residues" evidence="6">
    <location>
        <begin position="289"/>
        <end position="305"/>
    </location>
</feature>
<organism evidence="7">
    <name type="scientific">Cyprideis torosa</name>
    <dbReference type="NCBI Taxonomy" id="163714"/>
    <lineage>
        <taxon>Eukaryota</taxon>
        <taxon>Metazoa</taxon>
        <taxon>Ecdysozoa</taxon>
        <taxon>Arthropoda</taxon>
        <taxon>Crustacea</taxon>
        <taxon>Oligostraca</taxon>
        <taxon>Ostracoda</taxon>
        <taxon>Podocopa</taxon>
        <taxon>Podocopida</taxon>
        <taxon>Cytherocopina</taxon>
        <taxon>Cytheroidea</taxon>
        <taxon>Cytherideidae</taxon>
        <taxon>Cyprideis</taxon>
    </lineage>
</organism>
<feature type="disulfide bond" evidence="5">
    <location>
        <begin position="38"/>
        <end position="65"/>
    </location>
</feature>
<dbReference type="EMBL" id="OB660799">
    <property type="protein sequence ID" value="CAD7226316.1"/>
    <property type="molecule type" value="Genomic_DNA"/>
</dbReference>
<dbReference type="PANTHER" id="PTHR19325">
    <property type="entry name" value="COMPLEMENT COMPONENT-RELATED SUSHI DOMAIN-CONTAINING"/>
    <property type="match status" value="1"/>
</dbReference>
<dbReference type="PROSITE" id="PS50923">
    <property type="entry name" value="SUSHI"/>
    <property type="match status" value="3"/>
</dbReference>
<evidence type="ECO:0000256" key="6">
    <source>
        <dbReference type="SAM" id="MobiDB-lite"/>
    </source>
</evidence>
<feature type="region of interest" description="Disordered" evidence="6">
    <location>
        <begin position="264"/>
        <end position="312"/>
    </location>
</feature>
<evidence type="ECO:0000256" key="1">
    <source>
        <dbReference type="ARBA" id="ARBA00022659"/>
    </source>
</evidence>
<keyword evidence="4" id="KW-0325">Glycoprotein</keyword>
<evidence type="ECO:0000256" key="5">
    <source>
        <dbReference type="PROSITE-ProRule" id="PRU00302"/>
    </source>
</evidence>
<reference evidence="7" key="1">
    <citation type="submission" date="2020-11" db="EMBL/GenBank/DDBJ databases">
        <authorList>
            <person name="Tran Van P."/>
        </authorList>
    </citation>
    <scope>NUCLEOTIDE SEQUENCE</scope>
</reference>
<dbReference type="SMART" id="SM00032">
    <property type="entry name" value="CCP"/>
    <property type="match status" value="4"/>
</dbReference>
<evidence type="ECO:0000256" key="4">
    <source>
        <dbReference type="ARBA" id="ARBA00023180"/>
    </source>
</evidence>
<name>A0A7R8ZNY8_9CRUS</name>
<evidence type="ECO:0000256" key="2">
    <source>
        <dbReference type="ARBA" id="ARBA00022737"/>
    </source>
</evidence>
<protein>
    <submittedName>
        <fullName evidence="7">Uncharacterized protein</fullName>
    </submittedName>
</protein>
<dbReference type="PANTHER" id="PTHR19325:SF575">
    <property type="entry name" value="LOCOMOTION-RELATED PROTEIN HIKARU GENKI"/>
    <property type="match status" value="1"/>
</dbReference>
<sequence>PFCVEINCGDPGDLINGWKQKEDPVNPYSLGSSILFRCNPDMLLVGNTSTVCQADGTWRFPPPKCMAPCVAPTVSGGTIKGVRPSETIQHGHTISVECEGEFEPNSNIPATCKNGTWTYIPSCVPAGCKELPHHPKNGYVVVPRSDHGSLARFFCLDGYVLEGESFTECRYGTWTGKIPTCKEVFCPFPGQVPNGKVLLIGFMGVYNYRPYVSKVPNDRQIMYECNKGFYMDLRGPTGATCVHGIWRPVEKPLCLPLRHPELPETKKKRRKRSVEADLDTRPALSTANVRRKRSNSRRTRHKGKGPRSCSKDSSLLDALLKEKETKNKTLFNLATLL</sequence>
<dbReference type="CDD" id="cd00033">
    <property type="entry name" value="CCP"/>
    <property type="match status" value="3"/>
</dbReference>
<evidence type="ECO:0000256" key="3">
    <source>
        <dbReference type="ARBA" id="ARBA00023157"/>
    </source>
</evidence>
<dbReference type="OrthoDB" id="5804959at2759"/>